<dbReference type="Gene3D" id="2.60.40.790">
    <property type="match status" value="1"/>
</dbReference>
<dbReference type="PANTHER" id="PTHR46983">
    <property type="entry name" value="CYSTEINE AND HISTIDINE-RICH DOMAIN-CONTAINING PROTEIN 1"/>
    <property type="match status" value="1"/>
</dbReference>
<dbReference type="OrthoDB" id="1898560at2759"/>
<feature type="domain" description="CHORD" evidence="6">
    <location>
        <begin position="143"/>
        <end position="202"/>
    </location>
</feature>
<sequence length="344" mass="36987">MTTCTRKGCGKTFDASNNDAADCSFHPGAPVFHEGLKSWSCCSTTNRAVTSFDDFLNLPGCATGTHSSEAPVAPPKPIVPPTPAPTTTNAEGKEVYGAAAAAPLPPPPVRASTPLADAAKPASTAYVEEQDDPEVVVEKGTVCKRKACGVRYDGEDRSEEECRYHAGAPIFHEGSKGYSCCKRRVLDFDEFLAIQGCRTGKHLYVGAKKEDQEELIECRVDHYQTPRQVIVSVFGKGADKEVSGVKFETEAMHVDLLLPGRKRFTKTFALYGPITPEESKYTILGTKTEITLAKADARSWPSITALDPSLAKNFVAQLAFSAGGGRGTTGAKEAVYDDQNKQRS</sequence>
<dbReference type="InParanoid" id="A0A1Y2CDB3"/>
<dbReference type="InterPro" id="IPR039790">
    <property type="entry name" value="CHRD1"/>
</dbReference>
<evidence type="ECO:0000256" key="4">
    <source>
        <dbReference type="SAM" id="MobiDB-lite"/>
    </source>
</evidence>
<dbReference type="CDD" id="cd06466">
    <property type="entry name" value="p23_CS_SGT1_like"/>
    <property type="match status" value="1"/>
</dbReference>
<dbReference type="InterPro" id="IPR007052">
    <property type="entry name" value="CS_dom"/>
</dbReference>
<dbReference type="InterPro" id="IPR008978">
    <property type="entry name" value="HSP20-like_chaperone"/>
</dbReference>
<organism evidence="7 8">
    <name type="scientific">Leucosporidium creatinivorum</name>
    <dbReference type="NCBI Taxonomy" id="106004"/>
    <lineage>
        <taxon>Eukaryota</taxon>
        <taxon>Fungi</taxon>
        <taxon>Dikarya</taxon>
        <taxon>Basidiomycota</taxon>
        <taxon>Pucciniomycotina</taxon>
        <taxon>Microbotryomycetes</taxon>
        <taxon>Leucosporidiales</taxon>
        <taxon>Leucosporidium</taxon>
    </lineage>
</organism>
<evidence type="ECO:0000256" key="3">
    <source>
        <dbReference type="ARBA" id="ARBA00022833"/>
    </source>
</evidence>
<keyword evidence="1" id="KW-0479">Metal-binding</keyword>
<keyword evidence="8" id="KW-1185">Reference proteome</keyword>
<dbReference type="Pfam" id="PF04968">
    <property type="entry name" value="CHORD"/>
    <property type="match status" value="2"/>
</dbReference>
<keyword evidence="3" id="KW-0862">Zinc</keyword>
<dbReference type="InterPro" id="IPR007051">
    <property type="entry name" value="CHORD_dom"/>
</dbReference>
<evidence type="ECO:0000256" key="1">
    <source>
        <dbReference type="ARBA" id="ARBA00022723"/>
    </source>
</evidence>
<accession>A0A1Y2CDB3</accession>
<reference evidence="7 8" key="1">
    <citation type="submission" date="2016-07" db="EMBL/GenBank/DDBJ databases">
        <title>Pervasive Adenine N6-methylation of Active Genes in Fungi.</title>
        <authorList>
            <consortium name="DOE Joint Genome Institute"/>
            <person name="Mondo S.J."/>
            <person name="Dannebaum R.O."/>
            <person name="Kuo R.C."/>
            <person name="Labutti K."/>
            <person name="Haridas S."/>
            <person name="Kuo A."/>
            <person name="Salamov A."/>
            <person name="Ahrendt S.R."/>
            <person name="Lipzen A."/>
            <person name="Sullivan W."/>
            <person name="Andreopoulos W.B."/>
            <person name="Clum A."/>
            <person name="Lindquist E."/>
            <person name="Daum C."/>
            <person name="Ramamoorthy G.K."/>
            <person name="Gryganskyi A."/>
            <person name="Culley D."/>
            <person name="Magnuson J.K."/>
            <person name="James T.Y."/>
            <person name="O'Malley M.A."/>
            <person name="Stajich J.E."/>
            <person name="Spatafora J.W."/>
            <person name="Visel A."/>
            <person name="Grigoriev I.V."/>
        </authorList>
    </citation>
    <scope>NUCLEOTIDE SEQUENCE [LARGE SCALE GENOMIC DNA]</scope>
    <source>
        <strain evidence="7 8">62-1032</strain>
    </source>
</reference>
<dbReference type="EMBL" id="MCGR01000124">
    <property type="protein sequence ID" value="ORY45038.1"/>
    <property type="molecule type" value="Genomic_DNA"/>
</dbReference>
<comment type="caution">
    <text evidence="7">The sequence shown here is derived from an EMBL/GenBank/DDBJ whole genome shotgun (WGS) entry which is preliminary data.</text>
</comment>
<dbReference type="Gene3D" id="4.10.1130.20">
    <property type="match status" value="2"/>
</dbReference>
<keyword evidence="2" id="KW-0677">Repeat</keyword>
<evidence type="ECO:0000259" key="5">
    <source>
        <dbReference type="PROSITE" id="PS51203"/>
    </source>
</evidence>
<dbReference type="PANTHER" id="PTHR46983:SF3">
    <property type="entry name" value="CHPADIPLOID STATE MAINTENANCE PROTEIN CHPA"/>
    <property type="match status" value="1"/>
</dbReference>
<dbReference type="GO" id="GO:0046872">
    <property type="term" value="F:metal ion binding"/>
    <property type="evidence" value="ECO:0007669"/>
    <property type="project" value="UniProtKB-KW"/>
</dbReference>
<dbReference type="SUPFAM" id="SSF49764">
    <property type="entry name" value="HSP20-like chaperones"/>
    <property type="match status" value="1"/>
</dbReference>
<name>A0A1Y2CDB3_9BASI</name>
<feature type="domain" description="CS" evidence="5">
    <location>
        <begin position="215"/>
        <end position="304"/>
    </location>
</feature>
<dbReference type="Proteomes" id="UP000193467">
    <property type="component" value="Unassembled WGS sequence"/>
</dbReference>
<dbReference type="PROSITE" id="PS51203">
    <property type="entry name" value="CS"/>
    <property type="match status" value="1"/>
</dbReference>
<feature type="compositionally biased region" description="Basic and acidic residues" evidence="4">
    <location>
        <begin position="334"/>
        <end position="344"/>
    </location>
</feature>
<dbReference type="PROSITE" id="PS51401">
    <property type="entry name" value="CHORD"/>
    <property type="match status" value="2"/>
</dbReference>
<feature type="domain" description="CHORD" evidence="6">
    <location>
        <begin position="4"/>
        <end position="66"/>
    </location>
</feature>
<evidence type="ECO:0000259" key="6">
    <source>
        <dbReference type="PROSITE" id="PS51401"/>
    </source>
</evidence>
<gene>
    <name evidence="7" type="ORF">BCR35DRAFT_285323</name>
</gene>
<feature type="region of interest" description="Disordered" evidence="4">
    <location>
        <begin position="322"/>
        <end position="344"/>
    </location>
</feature>
<evidence type="ECO:0000256" key="2">
    <source>
        <dbReference type="ARBA" id="ARBA00022737"/>
    </source>
</evidence>
<evidence type="ECO:0000313" key="7">
    <source>
        <dbReference type="EMBL" id="ORY45038.1"/>
    </source>
</evidence>
<protein>
    <submittedName>
        <fullName evidence="7">Chord-domain-containing protein</fullName>
    </submittedName>
</protein>
<evidence type="ECO:0000313" key="8">
    <source>
        <dbReference type="Proteomes" id="UP000193467"/>
    </source>
</evidence>
<dbReference type="Pfam" id="PF04969">
    <property type="entry name" value="CS"/>
    <property type="match status" value="1"/>
</dbReference>
<dbReference type="STRING" id="106004.A0A1Y2CDB3"/>
<dbReference type="AlphaFoldDB" id="A0A1Y2CDB3"/>
<proteinExistence type="predicted"/>